<proteinExistence type="predicted"/>
<reference evidence="1" key="2">
    <citation type="journal article" date="2015" name="Fish Shellfish Immunol.">
        <title>Early steps in the European eel (Anguilla anguilla)-Vibrio vulnificus interaction in the gills: Role of the RtxA13 toxin.</title>
        <authorList>
            <person name="Callol A."/>
            <person name="Pajuelo D."/>
            <person name="Ebbesson L."/>
            <person name="Teles M."/>
            <person name="MacKenzie S."/>
            <person name="Amaro C."/>
        </authorList>
    </citation>
    <scope>NUCLEOTIDE SEQUENCE</scope>
</reference>
<sequence length="32" mass="3607">MILDKSNLCLKSNLYLKMESCISTKLLLNACC</sequence>
<protein>
    <submittedName>
        <fullName evidence="1">Uncharacterized protein</fullName>
    </submittedName>
</protein>
<accession>A0A0E9SPH9</accession>
<dbReference type="EMBL" id="GBXM01065338">
    <property type="protein sequence ID" value="JAH43239.1"/>
    <property type="molecule type" value="Transcribed_RNA"/>
</dbReference>
<organism evidence="1">
    <name type="scientific">Anguilla anguilla</name>
    <name type="common">European freshwater eel</name>
    <name type="synonym">Muraena anguilla</name>
    <dbReference type="NCBI Taxonomy" id="7936"/>
    <lineage>
        <taxon>Eukaryota</taxon>
        <taxon>Metazoa</taxon>
        <taxon>Chordata</taxon>
        <taxon>Craniata</taxon>
        <taxon>Vertebrata</taxon>
        <taxon>Euteleostomi</taxon>
        <taxon>Actinopterygii</taxon>
        <taxon>Neopterygii</taxon>
        <taxon>Teleostei</taxon>
        <taxon>Anguilliformes</taxon>
        <taxon>Anguillidae</taxon>
        <taxon>Anguilla</taxon>
    </lineage>
</organism>
<name>A0A0E9SPH9_ANGAN</name>
<reference evidence="1" key="1">
    <citation type="submission" date="2014-11" db="EMBL/GenBank/DDBJ databases">
        <authorList>
            <person name="Amaro Gonzalez C."/>
        </authorList>
    </citation>
    <scope>NUCLEOTIDE SEQUENCE</scope>
</reference>
<dbReference type="AlphaFoldDB" id="A0A0E9SPH9"/>
<evidence type="ECO:0000313" key="1">
    <source>
        <dbReference type="EMBL" id="JAH43239.1"/>
    </source>
</evidence>